<reference evidence="2 3" key="1">
    <citation type="submission" date="2020-09" db="EMBL/GenBank/DDBJ databases">
        <title>Investigation of environmental microbe.</title>
        <authorList>
            <person name="Ou Y."/>
            <person name="Kang Q."/>
        </authorList>
    </citation>
    <scope>NUCLEOTIDE SEQUENCE [LARGE SCALE GENOMIC DNA]</scope>
    <source>
        <strain evidence="2 3">KJZ-9</strain>
    </source>
</reference>
<keyword evidence="3" id="KW-1185">Reference proteome</keyword>
<feature type="transmembrane region" description="Helical" evidence="1">
    <location>
        <begin position="165"/>
        <end position="185"/>
    </location>
</feature>
<dbReference type="AlphaFoldDB" id="A0A7H2BHX1"/>
<evidence type="ECO:0000256" key="1">
    <source>
        <dbReference type="SAM" id="Phobius"/>
    </source>
</evidence>
<dbReference type="EMBL" id="CP061538">
    <property type="protein sequence ID" value="QNV39267.1"/>
    <property type="molecule type" value="Genomic_DNA"/>
</dbReference>
<evidence type="ECO:0000313" key="3">
    <source>
        <dbReference type="Proteomes" id="UP000516421"/>
    </source>
</evidence>
<dbReference type="InterPro" id="IPR021315">
    <property type="entry name" value="Gap/Sap"/>
</dbReference>
<feature type="transmembrane region" description="Helical" evidence="1">
    <location>
        <begin position="20"/>
        <end position="41"/>
    </location>
</feature>
<protein>
    <submittedName>
        <fullName evidence="2">GAP family protein</fullName>
    </submittedName>
</protein>
<accession>A0A7H2BHX1</accession>
<dbReference type="Proteomes" id="UP000516421">
    <property type="component" value="Chromosome"/>
</dbReference>
<feature type="transmembrane region" description="Helical" evidence="1">
    <location>
        <begin position="53"/>
        <end position="72"/>
    </location>
</feature>
<keyword evidence="1" id="KW-0472">Membrane</keyword>
<dbReference type="KEGG" id="rama:IDM48_07570"/>
<proteinExistence type="predicted"/>
<name>A0A7H2BHX1_9MICC</name>
<organism evidence="2 3">
    <name type="scientific">Rothia amarae</name>
    <dbReference type="NCBI Taxonomy" id="169480"/>
    <lineage>
        <taxon>Bacteria</taxon>
        <taxon>Bacillati</taxon>
        <taxon>Actinomycetota</taxon>
        <taxon>Actinomycetes</taxon>
        <taxon>Micrococcales</taxon>
        <taxon>Micrococcaceae</taxon>
        <taxon>Rothia</taxon>
    </lineage>
</organism>
<dbReference type="Pfam" id="PF11139">
    <property type="entry name" value="SfLAP"/>
    <property type="match status" value="1"/>
</dbReference>
<evidence type="ECO:0000313" key="2">
    <source>
        <dbReference type="EMBL" id="QNV39267.1"/>
    </source>
</evidence>
<feature type="transmembrane region" description="Helical" evidence="1">
    <location>
        <begin position="92"/>
        <end position="111"/>
    </location>
</feature>
<feature type="transmembrane region" description="Helical" evidence="1">
    <location>
        <begin position="132"/>
        <end position="153"/>
    </location>
</feature>
<keyword evidence="1" id="KW-0812">Transmembrane</keyword>
<gene>
    <name evidence="2" type="ORF">IDM48_07570</name>
</gene>
<dbReference type="RefSeq" id="WP_145177564.1">
    <property type="nucleotide sequence ID" value="NZ_CP061538.1"/>
</dbReference>
<keyword evidence="1" id="KW-1133">Transmembrane helix</keyword>
<feature type="transmembrane region" description="Helical" evidence="1">
    <location>
        <begin position="214"/>
        <end position="235"/>
    </location>
</feature>
<sequence>MILNTVIDALLKILMAAPALLGMGLMMGFSPALYSITFLALINDSPRIHIVRWIVLGIFLGASTLILLFRFVDPQNLIGTVHTEGAKLLLTHSIDIFAGVVLLLAGVVMWSRRKLPQRPHRVKGSHLYPRKAVLEGYLNSSIGVSSVATMYLAGRLVSSVSHSPVEWICAYAIFVVSMVGPYLLIEASWNKYPRFAHVMTDGFHRLKTANLRGLYGVLLGAAGCVFLGLSLRGFLA</sequence>